<keyword evidence="2" id="KW-1185">Reference proteome</keyword>
<evidence type="ECO:0000313" key="1">
    <source>
        <dbReference type="EMBL" id="SDL43372.1"/>
    </source>
</evidence>
<dbReference type="AlphaFoldDB" id="A0A1G9K104"/>
<evidence type="ECO:0000313" key="2">
    <source>
        <dbReference type="Proteomes" id="UP000183200"/>
    </source>
</evidence>
<proteinExistence type="predicted"/>
<gene>
    <name evidence="1" type="ORF">SAMN05421820_101432</name>
</gene>
<accession>A0A1G9K104</accession>
<sequence length="58" mass="6644">MGQIDRFKACFTFQALKIERDNQATNGISIHKKKANPLALGICPIWDNIRLLYLIIEV</sequence>
<protein>
    <submittedName>
        <fullName evidence="1">Uncharacterized protein</fullName>
    </submittedName>
</protein>
<reference evidence="2" key="1">
    <citation type="submission" date="2016-10" db="EMBL/GenBank/DDBJ databases">
        <authorList>
            <person name="Varghese N."/>
            <person name="Submissions S."/>
        </authorList>
    </citation>
    <scope>NUCLEOTIDE SEQUENCE [LARGE SCALE GENOMIC DNA]</scope>
    <source>
        <strain evidence="2">DSM 19110</strain>
    </source>
</reference>
<dbReference type="Proteomes" id="UP000183200">
    <property type="component" value="Unassembled WGS sequence"/>
</dbReference>
<organism evidence="1 2">
    <name type="scientific">Pedobacter steynii</name>
    <dbReference type="NCBI Taxonomy" id="430522"/>
    <lineage>
        <taxon>Bacteria</taxon>
        <taxon>Pseudomonadati</taxon>
        <taxon>Bacteroidota</taxon>
        <taxon>Sphingobacteriia</taxon>
        <taxon>Sphingobacteriales</taxon>
        <taxon>Sphingobacteriaceae</taxon>
        <taxon>Pedobacter</taxon>
    </lineage>
</organism>
<dbReference type="EMBL" id="FNGY01000001">
    <property type="protein sequence ID" value="SDL43372.1"/>
    <property type="molecule type" value="Genomic_DNA"/>
</dbReference>
<name>A0A1G9K104_9SPHI</name>